<dbReference type="Pfam" id="PF03739">
    <property type="entry name" value="LptF_LptG"/>
    <property type="match status" value="1"/>
</dbReference>
<comment type="subcellular location">
    <subcellularLocation>
        <location evidence="2">Cell membrane</location>
        <topology evidence="2">Multi-pass membrane protein</topology>
    </subcellularLocation>
</comment>
<feature type="transmembrane region" description="Helical" evidence="9">
    <location>
        <begin position="66"/>
        <end position="86"/>
    </location>
</feature>
<evidence type="ECO:0000256" key="8">
    <source>
        <dbReference type="ARBA" id="ARBA00026081"/>
    </source>
</evidence>
<feature type="transmembrane region" description="Helical" evidence="9">
    <location>
        <begin position="327"/>
        <end position="349"/>
    </location>
</feature>
<keyword evidence="4" id="KW-1003">Cell membrane</keyword>
<keyword evidence="6 9" id="KW-1133">Transmembrane helix</keyword>
<feature type="transmembrane region" description="Helical" evidence="9">
    <location>
        <begin position="98"/>
        <end position="117"/>
    </location>
</feature>
<feature type="transmembrane region" description="Helical" evidence="9">
    <location>
        <begin position="272"/>
        <end position="291"/>
    </location>
</feature>
<dbReference type="InterPro" id="IPR005495">
    <property type="entry name" value="LptG/LptF_permease"/>
</dbReference>
<evidence type="ECO:0000256" key="7">
    <source>
        <dbReference type="ARBA" id="ARBA00023136"/>
    </source>
</evidence>
<dbReference type="Proteomes" id="UP000321933">
    <property type="component" value="Unassembled WGS sequence"/>
</dbReference>
<dbReference type="GO" id="GO:0015920">
    <property type="term" value="P:lipopolysaccharide transport"/>
    <property type="evidence" value="ECO:0007669"/>
    <property type="project" value="TreeGrafter"/>
</dbReference>
<feature type="transmembrane region" description="Helical" evidence="9">
    <location>
        <begin position="298"/>
        <end position="315"/>
    </location>
</feature>
<dbReference type="OrthoDB" id="9776227at2"/>
<evidence type="ECO:0000313" key="10">
    <source>
        <dbReference type="EMBL" id="TXS93437.1"/>
    </source>
</evidence>
<name>A0A5C9A1D6_9GAMM</name>
<dbReference type="EMBL" id="VRYZ01000002">
    <property type="protein sequence ID" value="TXS93437.1"/>
    <property type="molecule type" value="Genomic_DNA"/>
</dbReference>
<comment type="similarity">
    <text evidence="3">Belongs to the LptF/LptG family.</text>
</comment>
<evidence type="ECO:0000256" key="5">
    <source>
        <dbReference type="ARBA" id="ARBA00022692"/>
    </source>
</evidence>
<keyword evidence="5 9" id="KW-0812">Transmembrane</keyword>
<organism evidence="10 11">
    <name type="scientific">Parahaliea aestuarii</name>
    <dbReference type="NCBI Taxonomy" id="1852021"/>
    <lineage>
        <taxon>Bacteria</taxon>
        <taxon>Pseudomonadati</taxon>
        <taxon>Pseudomonadota</taxon>
        <taxon>Gammaproteobacteria</taxon>
        <taxon>Cellvibrionales</taxon>
        <taxon>Halieaceae</taxon>
        <taxon>Parahaliea</taxon>
    </lineage>
</organism>
<keyword evidence="7 9" id="KW-0472">Membrane</keyword>
<evidence type="ECO:0000256" key="3">
    <source>
        <dbReference type="ARBA" id="ARBA00007725"/>
    </source>
</evidence>
<proteinExistence type="inferred from homology"/>
<evidence type="ECO:0000256" key="2">
    <source>
        <dbReference type="ARBA" id="ARBA00004651"/>
    </source>
</evidence>
<keyword evidence="11" id="KW-1185">Reference proteome</keyword>
<accession>A0A5C9A1D6</accession>
<gene>
    <name evidence="10" type="primary">lptG</name>
    <name evidence="10" type="ORF">FVW59_06280</name>
</gene>
<evidence type="ECO:0000256" key="1">
    <source>
        <dbReference type="ARBA" id="ARBA00002265"/>
    </source>
</evidence>
<dbReference type="RefSeq" id="WP_148063372.1">
    <property type="nucleotide sequence ID" value="NZ_VRYZ01000002.1"/>
</dbReference>
<feature type="transmembrane region" description="Helical" evidence="9">
    <location>
        <begin position="12"/>
        <end position="33"/>
    </location>
</feature>
<dbReference type="GO" id="GO:0043190">
    <property type="term" value="C:ATP-binding cassette (ABC) transporter complex"/>
    <property type="evidence" value="ECO:0007669"/>
    <property type="project" value="InterPro"/>
</dbReference>
<evidence type="ECO:0000313" key="11">
    <source>
        <dbReference type="Proteomes" id="UP000321933"/>
    </source>
</evidence>
<dbReference type="PANTHER" id="PTHR33529">
    <property type="entry name" value="SLR0882 PROTEIN-RELATED"/>
    <property type="match status" value="1"/>
</dbReference>
<reference evidence="10 11" key="1">
    <citation type="submission" date="2019-08" db="EMBL/GenBank/DDBJ databases">
        <title>Parahaliea maris sp. nov., isolated from the surface seawater.</title>
        <authorList>
            <person name="Liu Y."/>
        </authorList>
    </citation>
    <scope>NUCLEOTIDE SEQUENCE [LARGE SCALE GENOMIC DNA]</scope>
    <source>
        <strain evidence="10 11">S2-26</strain>
    </source>
</reference>
<sequence length="353" mass="38914">MRGLDRYLARTVVLATALVLAIIVGLDAVTVFIDESEDISESYTAFEVFVYVALTLPGSLYEYTPFATMIGCLVGLGQLASSSELVVMRSAGVSIARIVWIVMKPTLVIALAAFLLGEYVAPRAEQLAQSRRAIVQNPGEGVAGRHGLWNREGDTFLHFNALDPDGEVFGIILLQFDERLQLQSALRAQSATFAGDHWMMHQAVRTDFSSWQTERTPYDTLRWDTAITPELLTMEVVAPDKLPLADLYRYSRYLSQQGLEAEDFELAMWRKLLQPLTVAGLVLVAISFIFGPLRDGTLGFRIFAGVLVGIVFRTSQDLLGPASLVFGFSPLYAALVPVLLCMGFGLVLLRRAQ</sequence>
<dbReference type="InterPro" id="IPR030923">
    <property type="entry name" value="LptG"/>
</dbReference>
<protein>
    <submittedName>
        <fullName evidence="10">LPS export ABC transporter permease LptG</fullName>
    </submittedName>
</protein>
<evidence type="ECO:0000256" key="9">
    <source>
        <dbReference type="SAM" id="Phobius"/>
    </source>
</evidence>
<comment type="function">
    <text evidence="1">Part of the ABC transporter complex LptBFG involved in the translocation of lipopolysaccharide (LPS) from the inner membrane to the outer membrane.</text>
</comment>
<dbReference type="NCBIfam" id="TIGR04408">
    <property type="entry name" value="LptG_lptG"/>
    <property type="match status" value="1"/>
</dbReference>
<comment type="subunit">
    <text evidence="8">Component of the lipopolysaccharide transport and assembly complex. The LptBFG transporter is composed of two ATP-binding proteins (LptB) and two transmembrane proteins (LptF and LptG).</text>
</comment>
<evidence type="ECO:0000256" key="4">
    <source>
        <dbReference type="ARBA" id="ARBA00022475"/>
    </source>
</evidence>
<dbReference type="AlphaFoldDB" id="A0A5C9A1D6"/>
<dbReference type="PANTHER" id="PTHR33529:SF2">
    <property type="entry name" value="LIPOPOLYSACCHARIDE EXPORT SYSTEM PERMEASE PROTEIN LPTG"/>
    <property type="match status" value="1"/>
</dbReference>
<evidence type="ECO:0000256" key="6">
    <source>
        <dbReference type="ARBA" id="ARBA00022989"/>
    </source>
</evidence>
<dbReference type="GO" id="GO:0055085">
    <property type="term" value="P:transmembrane transport"/>
    <property type="evidence" value="ECO:0007669"/>
    <property type="project" value="InterPro"/>
</dbReference>
<comment type="caution">
    <text evidence="10">The sequence shown here is derived from an EMBL/GenBank/DDBJ whole genome shotgun (WGS) entry which is preliminary data.</text>
</comment>